<keyword evidence="1" id="KW-0732">Signal</keyword>
<comment type="caution">
    <text evidence="2">The sequence shown here is derived from an EMBL/GenBank/DDBJ whole genome shotgun (WGS) entry which is preliminary data.</text>
</comment>
<evidence type="ECO:0000313" key="3">
    <source>
        <dbReference type="Proteomes" id="UP000807025"/>
    </source>
</evidence>
<dbReference type="Proteomes" id="UP000807025">
    <property type="component" value="Unassembled WGS sequence"/>
</dbReference>
<dbReference type="AlphaFoldDB" id="A0A9P6DJD6"/>
<evidence type="ECO:0000256" key="1">
    <source>
        <dbReference type="SAM" id="SignalP"/>
    </source>
</evidence>
<name>A0A9P6DJD6_PLEER</name>
<feature type="signal peptide" evidence="1">
    <location>
        <begin position="1"/>
        <end position="19"/>
    </location>
</feature>
<dbReference type="OrthoDB" id="3255642at2759"/>
<dbReference type="EMBL" id="MU154526">
    <property type="protein sequence ID" value="KAF9500754.1"/>
    <property type="molecule type" value="Genomic_DNA"/>
</dbReference>
<proteinExistence type="predicted"/>
<gene>
    <name evidence="2" type="ORF">BDN71DRAFT_1585834</name>
</gene>
<sequence>MFLQIFSILALLIRPGALACEGECIVGITDAWMRNITYGPLQSVALEFHAAVEKLVPSLDKIPGYYGTPLLEDFAKGGLYDKMADAIFPGFFHGKCVDAQGNTPPGCPNPSCSVVCGTPGSLVFHYDKLFSIALGVARTHLRRVVLRPDSPTRKKMETLLVREAGARRSYIRGRAGSASPSKDLLQRFHELIDATIKAFTSECQNGDCDWEEEMKSYILTFP</sequence>
<protein>
    <submittedName>
        <fullName evidence="2">Uncharacterized protein</fullName>
    </submittedName>
</protein>
<evidence type="ECO:0000313" key="2">
    <source>
        <dbReference type="EMBL" id="KAF9500754.1"/>
    </source>
</evidence>
<organism evidence="2 3">
    <name type="scientific">Pleurotus eryngii</name>
    <name type="common">Boletus of the steppes</name>
    <dbReference type="NCBI Taxonomy" id="5323"/>
    <lineage>
        <taxon>Eukaryota</taxon>
        <taxon>Fungi</taxon>
        <taxon>Dikarya</taxon>
        <taxon>Basidiomycota</taxon>
        <taxon>Agaricomycotina</taxon>
        <taxon>Agaricomycetes</taxon>
        <taxon>Agaricomycetidae</taxon>
        <taxon>Agaricales</taxon>
        <taxon>Pleurotineae</taxon>
        <taxon>Pleurotaceae</taxon>
        <taxon>Pleurotus</taxon>
    </lineage>
</organism>
<keyword evidence="3" id="KW-1185">Reference proteome</keyword>
<feature type="chain" id="PRO_5040422860" evidence="1">
    <location>
        <begin position="20"/>
        <end position="222"/>
    </location>
</feature>
<accession>A0A9P6DJD6</accession>
<reference evidence="2" key="1">
    <citation type="submission" date="2020-11" db="EMBL/GenBank/DDBJ databases">
        <authorList>
            <consortium name="DOE Joint Genome Institute"/>
            <person name="Ahrendt S."/>
            <person name="Riley R."/>
            <person name="Andreopoulos W."/>
            <person name="Labutti K."/>
            <person name="Pangilinan J."/>
            <person name="Ruiz-Duenas F.J."/>
            <person name="Barrasa J.M."/>
            <person name="Sanchez-Garcia M."/>
            <person name="Camarero S."/>
            <person name="Miyauchi S."/>
            <person name="Serrano A."/>
            <person name="Linde D."/>
            <person name="Babiker R."/>
            <person name="Drula E."/>
            <person name="Ayuso-Fernandez I."/>
            <person name="Pacheco R."/>
            <person name="Padilla G."/>
            <person name="Ferreira P."/>
            <person name="Barriuso J."/>
            <person name="Kellner H."/>
            <person name="Castanera R."/>
            <person name="Alfaro M."/>
            <person name="Ramirez L."/>
            <person name="Pisabarro A.G."/>
            <person name="Kuo A."/>
            <person name="Tritt A."/>
            <person name="Lipzen A."/>
            <person name="He G."/>
            <person name="Yan M."/>
            <person name="Ng V."/>
            <person name="Cullen D."/>
            <person name="Martin F."/>
            <person name="Rosso M.-N."/>
            <person name="Henrissat B."/>
            <person name="Hibbett D."/>
            <person name="Martinez A.T."/>
            <person name="Grigoriev I.V."/>
        </authorList>
    </citation>
    <scope>NUCLEOTIDE SEQUENCE</scope>
    <source>
        <strain evidence="2">ATCC 90797</strain>
    </source>
</reference>